<proteinExistence type="predicted"/>
<dbReference type="Proteomes" id="UP001165960">
    <property type="component" value="Unassembled WGS sequence"/>
</dbReference>
<protein>
    <submittedName>
        <fullName evidence="1">Uncharacterized protein</fullName>
    </submittedName>
</protein>
<sequence>MAHRNPRGPPKAGSPPPPPHTHTRGERGGPPERQKKKNKKKKKKKKNHQIFFFFFFFSRTIHIGTQDYNRIQAIKFKLILYTIGFVNRNNVDSLNKQGSSQESVSRGVAQYTEAHICTQIFVGNKEANLYLTPDPYRADLVDTHQEPGSVHAPFPDPSQVTNQQSNQIDESGLEQLPSNNQLAPTSANQALAPMAQHPEYQILAVLILQEIVVLSQCGLTLD</sequence>
<dbReference type="EMBL" id="QTSX02007132">
    <property type="protein sequence ID" value="KAJ9050884.1"/>
    <property type="molecule type" value="Genomic_DNA"/>
</dbReference>
<accession>A0ACC2RLF1</accession>
<comment type="caution">
    <text evidence="1">The sequence shown here is derived from an EMBL/GenBank/DDBJ whole genome shotgun (WGS) entry which is preliminary data.</text>
</comment>
<evidence type="ECO:0000313" key="1">
    <source>
        <dbReference type="EMBL" id="KAJ9050884.1"/>
    </source>
</evidence>
<name>A0ACC2RLF1_9FUNG</name>
<reference evidence="1" key="1">
    <citation type="submission" date="2022-04" db="EMBL/GenBank/DDBJ databases">
        <title>Genome of the entomopathogenic fungus Entomophthora muscae.</title>
        <authorList>
            <person name="Elya C."/>
            <person name="Lovett B.R."/>
            <person name="Lee E."/>
            <person name="Macias A.M."/>
            <person name="Hajek A.E."/>
            <person name="De Bivort B.L."/>
            <person name="Kasson M.T."/>
            <person name="De Fine Licht H.H."/>
            <person name="Stajich J.E."/>
        </authorList>
    </citation>
    <scope>NUCLEOTIDE SEQUENCE</scope>
    <source>
        <strain evidence="1">Berkeley</strain>
    </source>
</reference>
<gene>
    <name evidence="1" type="ORF">DSO57_1009994</name>
</gene>
<evidence type="ECO:0000313" key="2">
    <source>
        <dbReference type="Proteomes" id="UP001165960"/>
    </source>
</evidence>
<organism evidence="1 2">
    <name type="scientific">Entomophthora muscae</name>
    <dbReference type="NCBI Taxonomy" id="34485"/>
    <lineage>
        <taxon>Eukaryota</taxon>
        <taxon>Fungi</taxon>
        <taxon>Fungi incertae sedis</taxon>
        <taxon>Zoopagomycota</taxon>
        <taxon>Entomophthoromycotina</taxon>
        <taxon>Entomophthoromycetes</taxon>
        <taxon>Entomophthorales</taxon>
        <taxon>Entomophthoraceae</taxon>
        <taxon>Entomophthora</taxon>
    </lineage>
</organism>
<keyword evidence="2" id="KW-1185">Reference proteome</keyword>